<proteinExistence type="predicted"/>
<dbReference type="Pfam" id="PF13733">
    <property type="entry name" value="Glyco_transf_7N"/>
    <property type="match status" value="1"/>
</dbReference>
<dbReference type="AlphaFoldDB" id="A0A9P0IRF2"/>
<keyword evidence="4" id="KW-1185">Reference proteome</keyword>
<dbReference type="PANTHER" id="PTHR19300">
    <property type="entry name" value="BETA-1,4-GALACTOSYLTRANSFERASE"/>
    <property type="match status" value="1"/>
</dbReference>
<keyword evidence="1" id="KW-0472">Membrane</keyword>
<gene>
    <name evidence="3" type="ORF">APHIGO_LOCUS1687</name>
</gene>
<dbReference type="GO" id="GO:0016020">
    <property type="term" value="C:membrane"/>
    <property type="evidence" value="ECO:0007669"/>
    <property type="project" value="GOC"/>
</dbReference>
<evidence type="ECO:0000313" key="3">
    <source>
        <dbReference type="EMBL" id="CAH1711674.1"/>
    </source>
</evidence>
<reference evidence="3" key="1">
    <citation type="submission" date="2022-02" db="EMBL/GenBank/DDBJ databases">
        <authorList>
            <person name="King R."/>
        </authorList>
    </citation>
    <scope>NUCLEOTIDE SEQUENCE</scope>
</reference>
<dbReference type="Proteomes" id="UP001154329">
    <property type="component" value="Chromosome 1"/>
</dbReference>
<feature type="transmembrane region" description="Helical" evidence="1">
    <location>
        <begin position="12"/>
        <end position="30"/>
    </location>
</feature>
<dbReference type="PRINTS" id="PR02050">
    <property type="entry name" value="B14GALTRFASE"/>
</dbReference>
<dbReference type="InterPro" id="IPR029044">
    <property type="entry name" value="Nucleotide-diphossugar_trans"/>
</dbReference>
<evidence type="ECO:0000259" key="2">
    <source>
        <dbReference type="Pfam" id="PF13733"/>
    </source>
</evidence>
<feature type="domain" description="Galactosyltransferase N-terminal" evidence="2">
    <location>
        <begin position="86"/>
        <end position="221"/>
    </location>
</feature>
<organism evidence="3 4">
    <name type="scientific">Aphis gossypii</name>
    <name type="common">Cotton aphid</name>
    <dbReference type="NCBI Taxonomy" id="80765"/>
    <lineage>
        <taxon>Eukaryota</taxon>
        <taxon>Metazoa</taxon>
        <taxon>Ecdysozoa</taxon>
        <taxon>Arthropoda</taxon>
        <taxon>Hexapoda</taxon>
        <taxon>Insecta</taxon>
        <taxon>Pterygota</taxon>
        <taxon>Neoptera</taxon>
        <taxon>Paraneoptera</taxon>
        <taxon>Hemiptera</taxon>
        <taxon>Sternorrhyncha</taxon>
        <taxon>Aphidomorpha</taxon>
        <taxon>Aphidoidea</taxon>
        <taxon>Aphididae</taxon>
        <taxon>Aphidini</taxon>
        <taxon>Aphis</taxon>
        <taxon>Aphis</taxon>
    </lineage>
</organism>
<keyword evidence="1" id="KW-1133">Transmembrane helix</keyword>
<keyword evidence="1" id="KW-0812">Transmembrane</keyword>
<dbReference type="InterPro" id="IPR003859">
    <property type="entry name" value="Galactosyl_T"/>
</dbReference>
<dbReference type="GO" id="GO:0033842">
    <property type="term" value="F:N-acetyl-beta-glucosaminyl-derivative 4-beta-N-acetylgalactosaminyltransferase activity"/>
    <property type="evidence" value="ECO:0007669"/>
    <property type="project" value="TreeGrafter"/>
</dbReference>
<dbReference type="GO" id="GO:0005794">
    <property type="term" value="C:Golgi apparatus"/>
    <property type="evidence" value="ECO:0007669"/>
    <property type="project" value="TreeGrafter"/>
</dbReference>
<dbReference type="Gene3D" id="3.90.550.10">
    <property type="entry name" value="Spore Coat Polysaccharide Biosynthesis Protein SpsA, Chain A"/>
    <property type="match status" value="1"/>
</dbReference>
<accession>A0A9P0IRF2</accession>
<dbReference type="GO" id="GO:0005975">
    <property type="term" value="P:carbohydrate metabolic process"/>
    <property type="evidence" value="ECO:0007669"/>
    <property type="project" value="InterPro"/>
</dbReference>
<name>A0A9P0IRF2_APHGO</name>
<dbReference type="SUPFAM" id="SSF53448">
    <property type="entry name" value="Nucleotide-diphospho-sugar transferases"/>
    <property type="match status" value="1"/>
</dbReference>
<dbReference type="InterPro" id="IPR027995">
    <property type="entry name" value="Galactosyl_T_N"/>
</dbReference>
<dbReference type="GO" id="GO:0008378">
    <property type="term" value="F:galactosyltransferase activity"/>
    <property type="evidence" value="ECO:0007669"/>
    <property type="project" value="TreeGrafter"/>
</dbReference>
<protein>
    <recommendedName>
        <fullName evidence="2">Galactosyltransferase N-terminal domain-containing protein</fullName>
    </recommendedName>
</protein>
<evidence type="ECO:0000313" key="4">
    <source>
        <dbReference type="Proteomes" id="UP001154329"/>
    </source>
</evidence>
<reference evidence="3" key="2">
    <citation type="submission" date="2022-10" db="EMBL/GenBank/DDBJ databases">
        <authorList>
            <consortium name="ENA_rothamsted_submissions"/>
            <consortium name="culmorum"/>
            <person name="King R."/>
        </authorList>
    </citation>
    <scope>NUCLEOTIDE SEQUENCE</scope>
</reference>
<dbReference type="EMBL" id="OU899034">
    <property type="protein sequence ID" value="CAH1711674.1"/>
    <property type="molecule type" value="Genomic_DNA"/>
</dbReference>
<dbReference type="PANTHER" id="PTHR19300:SF57">
    <property type="entry name" value="BETA-1,4-N-ACETYLGALACTOSAMINYLTRANSFERASE"/>
    <property type="match status" value="1"/>
</dbReference>
<dbReference type="GO" id="GO:0006688">
    <property type="term" value="P:glycosphingolipid biosynthetic process"/>
    <property type="evidence" value="ECO:0007669"/>
    <property type="project" value="TreeGrafter"/>
</dbReference>
<evidence type="ECO:0000256" key="1">
    <source>
        <dbReference type="SAM" id="Phobius"/>
    </source>
</evidence>
<sequence>MSILPPSRGKILFGLGITCLLVQFLYVSYYNETRRLDNFIATTTQEYFPSTNPVPITRLNLSGIQTMFYNNVQTEETKDKNLLTPCPQTPLALNGTVRLLVPSQETLEEVAQELSWLRFFEDGRQMPLDCQAKYTIAIIVPYRNRLANLCSFLLNMHPFLTKQQLDYTIFIVEQFDDGLFNRAMLMNVGFTEALKLHDFDCFFFHDVDLIPENDRNIYSCPDQPRHMSVAIDKFNYRYIIIPRNHTII</sequence>